<dbReference type="Gene3D" id="3.40.30.10">
    <property type="entry name" value="Glutaredoxin"/>
    <property type="match status" value="1"/>
</dbReference>
<name>A0A7Z8K1F9_9CELL</name>
<evidence type="ECO:0000313" key="7">
    <source>
        <dbReference type="EMBL" id="TKR26892.1"/>
    </source>
</evidence>
<feature type="domain" description="Thioredoxin" evidence="6">
    <location>
        <begin position="1"/>
        <end position="169"/>
    </location>
</feature>
<dbReference type="Pfam" id="PF13462">
    <property type="entry name" value="Thioredoxin_4"/>
    <property type="match status" value="1"/>
</dbReference>
<dbReference type="GO" id="GO:0016491">
    <property type="term" value="F:oxidoreductase activity"/>
    <property type="evidence" value="ECO:0007669"/>
    <property type="project" value="UniProtKB-KW"/>
</dbReference>
<comment type="caution">
    <text evidence="7">The sequence shown here is derived from an EMBL/GenBank/DDBJ whole genome shotgun (WGS) entry which is preliminary data.</text>
</comment>
<evidence type="ECO:0000256" key="3">
    <source>
        <dbReference type="ARBA" id="ARBA00023002"/>
    </source>
</evidence>
<dbReference type="PANTHER" id="PTHR13887:SF14">
    <property type="entry name" value="DISULFIDE BOND FORMATION PROTEIN D"/>
    <property type="match status" value="1"/>
</dbReference>
<keyword evidence="2" id="KW-0732">Signal</keyword>
<keyword evidence="4" id="KW-1015">Disulfide bond</keyword>
<keyword evidence="3" id="KW-0560">Oxidoreductase</keyword>
<reference evidence="7 8" key="1">
    <citation type="submission" date="2019-05" db="EMBL/GenBank/DDBJ databases">
        <title>Genome sequence of Cellulomonas hominis strain CS1.</title>
        <authorList>
            <person name="Belmont J."/>
            <person name="Maclea K.S."/>
        </authorList>
    </citation>
    <scope>NUCLEOTIDE SEQUENCE [LARGE SCALE GENOMIC DNA]</scope>
    <source>
        <strain evidence="7 8">CS1</strain>
    </source>
</reference>
<evidence type="ECO:0000256" key="5">
    <source>
        <dbReference type="ARBA" id="ARBA00023284"/>
    </source>
</evidence>
<dbReference type="RefSeq" id="WP_154728278.1">
    <property type="nucleotide sequence ID" value="NZ_SZYE01000012.1"/>
</dbReference>
<comment type="similarity">
    <text evidence="1">Belongs to the thioredoxin family. DsbA subfamily.</text>
</comment>
<gene>
    <name evidence="7" type="ORF">FA014_03270</name>
</gene>
<evidence type="ECO:0000256" key="4">
    <source>
        <dbReference type="ARBA" id="ARBA00023157"/>
    </source>
</evidence>
<dbReference type="PANTHER" id="PTHR13887">
    <property type="entry name" value="GLUTATHIONE S-TRANSFERASE KAPPA"/>
    <property type="match status" value="1"/>
</dbReference>
<keyword evidence="5" id="KW-0676">Redox-active center</keyword>
<dbReference type="InterPro" id="IPR012336">
    <property type="entry name" value="Thioredoxin-like_fold"/>
</dbReference>
<evidence type="ECO:0000313" key="8">
    <source>
        <dbReference type="Proteomes" id="UP000308121"/>
    </source>
</evidence>
<sequence length="171" mass="18261">MPDAQAPRLVLGDPAAPVTLTEYGDLECPYCRSAEPVLRRLVEESDGGVRLVWRHFPLFQVHPHALIAALAAEAAAEQGLFWEMQRLLFAQQDRLTEAGLRAAGERLGLDPAVVAGEGAQRFADLVEADYVTGLGLGVRGTPTLLVQGERYAGPVELPALRAAVAAATPAR</sequence>
<dbReference type="InterPro" id="IPR036249">
    <property type="entry name" value="Thioredoxin-like_sf"/>
</dbReference>
<dbReference type="Proteomes" id="UP000308121">
    <property type="component" value="Unassembled WGS sequence"/>
</dbReference>
<protein>
    <submittedName>
        <fullName evidence="7">DsbA family protein</fullName>
    </submittedName>
</protein>
<evidence type="ECO:0000256" key="1">
    <source>
        <dbReference type="ARBA" id="ARBA00005791"/>
    </source>
</evidence>
<dbReference type="OrthoDB" id="117402at2"/>
<dbReference type="PROSITE" id="PS51352">
    <property type="entry name" value="THIOREDOXIN_2"/>
    <property type="match status" value="1"/>
</dbReference>
<dbReference type="AlphaFoldDB" id="A0A7Z8K1F9"/>
<evidence type="ECO:0000256" key="2">
    <source>
        <dbReference type="ARBA" id="ARBA00022729"/>
    </source>
</evidence>
<dbReference type="EMBL" id="SZYE01000012">
    <property type="protein sequence ID" value="TKR26892.1"/>
    <property type="molecule type" value="Genomic_DNA"/>
</dbReference>
<accession>A0A7Z8K1F9</accession>
<dbReference type="InterPro" id="IPR013766">
    <property type="entry name" value="Thioredoxin_domain"/>
</dbReference>
<evidence type="ECO:0000259" key="6">
    <source>
        <dbReference type="PROSITE" id="PS51352"/>
    </source>
</evidence>
<dbReference type="SUPFAM" id="SSF52833">
    <property type="entry name" value="Thioredoxin-like"/>
    <property type="match status" value="1"/>
</dbReference>
<organism evidence="7 8">
    <name type="scientific">Cellulomonas hominis</name>
    <dbReference type="NCBI Taxonomy" id="156981"/>
    <lineage>
        <taxon>Bacteria</taxon>
        <taxon>Bacillati</taxon>
        <taxon>Actinomycetota</taxon>
        <taxon>Actinomycetes</taxon>
        <taxon>Micrococcales</taxon>
        <taxon>Cellulomonadaceae</taxon>
        <taxon>Cellulomonas</taxon>
    </lineage>
</organism>
<proteinExistence type="inferred from homology"/>